<organism evidence="3 4">
    <name type="scientific">Ditylenchus destructor</name>
    <dbReference type="NCBI Taxonomy" id="166010"/>
    <lineage>
        <taxon>Eukaryota</taxon>
        <taxon>Metazoa</taxon>
        <taxon>Ecdysozoa</taxon>
        <taxon>Nematoda</taxon>
        <taxon>Chromadorea</taxon>
        <taxon>Rhabditida</taxon>
        <taxon>Tylenchina</taxon>
        <taxon>Tylenchomorpha</taxon>
        <taxon>Sphaerularioidea</taxon>
        <taxon>Anguinidae</taxon>
        <taxon>Anguininae</taxon>
        <taxon>Ditylenchus</taxon>
    </lineage>
</organism>
<evidence type="ECO:0000313" key="3">
    <source>
        <dbReference type="EMBL" id="KAI1729038.1"/>
    </source>
</evidence>
<dbReference type="Pfam" id="PF06367">
    <property type="entry name" value="Drf_FH3"/>
    <property type="match status" value="1"/>
</dbReference>
<dbReference type="InterPro" id="IPR011989">
    <property type="entry name" value="ARM-like"/>
</dbReference>
<gene>
    <name evidence="3" type="ORF">DdX_01255</name>
</gene>
<sequence length="394" mass="44307">MVGFGMHASTSGMPSSDPGPSTSMPPSEEILSAFEEVLKKMELPPDKVRTLRNCDLKKKWDLVCNQRMFKTQTVADPSVYLEKLSACLDTKAHKKKKKLPGGESEVLSHLEISLRTNSIDWVHSFLSPEHDGFRILVDYLSLLQGSYSEFYMPDNSNNSYGNATASPLHASQPTFLYTNSFDGQHYSSATSTISSSNGGGISFDDGYSSMKTPMNTSIFRTKPASSAAKASKQLKQINELEDDVHLCISCLRALMNNKAGWNIVFDSPQAIYCIVRSILHHSLRTKALAIDLLSAICMVKDGHERIVNAFDRFRMEYKERYRFQTLFHFFHSPSEFNVDFLASCMKYINVVVHSTEDLNQRVALQYEFTNLGLDRFLEITTLYPFMSTDIGAIA</sequence>
<dbReference type="GO" id="GO:0005829">
    <property type="term" value="C:cytosol"/>
    <property type="evidence" value="ECO:0007669"/>
    <property type="project" value="TreeGrafter"/>
</dbReference>
<dbReference type="InterPro" id="IPR014768">
    <property type="entry name" value="GBD/FH3_dom"/>
</dbReference>
<dbReference type="SMART" id="SM01140">
    <property type="entry name" value="Drf_GBD"/>
    <property type="match status" value="1"/>
</dbReference>
<dbReference type="GO" id="GO:0016477">
    <property type="term" value="P:cell migration"/>
    <property type="evidence" value="ECO:0007669"/>
    <property type="project" value="TreeGrafter"/>
</dbReference>
<dbReference type="Pfam" id="PF06371">
    <property type="entry name" value="Drf_GBD"/>
    <property type="match status" value="2"/>
</dbReference>
<dbReference type="InterPro" id="IPR043592">
    <property type="entry name" value="FMNL_animal"/>
</dbReference>
<evidence type="ECO:0000259" key="2">
    <source>
        <dbReference type="PROSITE" id="PS51232"/>
    </source>
</evidence>
<accession>A0AAD4NGL6</accession>
<comment type="caution">
    <text evidence="3">The sequence shown here is derived from an EMBL/GenBank/DDBJ whole genome shotgun (WGS) entry which is preliminary data.</text>
</comment>
<dbReference type="Gene3D" id="1.25.10.10">
    <property type="entry name" value="Leucine-rich Repeat Variant"/>
    <property type="match status" value="2"/>
</dbReference>
<dbReference type="InterPro" id="IPR010472">
    <property type="entry name" value="FH3_dom"/>
</dbReference>
<dbReference type="PROSITE" id="PS51232">
    <property type="entry name" value="GBD_FH3"/>
    <property type="match status" value="1"/>
</dbReference>
<evidence type="ECO:0000256" key="1">
    <source>
        <dbReference type="SAM" id="MobiDB-lite"/>
    </source>
</evidence>
<feature type="region of interest" description="Disordered" evidence="1">
    <location>
        <begin position="1"/>
        <end position="27"/>
    </location>
</feature>
<dbReference type="InterPro" id="IPR016024">
    <property type="entry name" value="ARM-type_fold"/>
</dbReference>
<feature type="domain" description="GBD/FH3" evidence="2">
    <location>
        <begin position="22"/>
        <end position="394"/>
    </location>
</feature>
<dbReference type="AlphaFoldDB" id="A0AAD4NGL6"/>
<dbReference type="InterPro" id="IPR010473">
    <property type="entry name" value="GTPase-bd"/>
</dbReference>
<dbReference type="PANTHER" id="PTHR45857:SF4">
    <property type="entry name" value="FORMIN-LIKE PROTEIN"/>
    <property type="match status" value="1"/>
</dbReference>
<dbReference type="EMBL" id="JAKKPZ010000001">
    <property type="protein sequence ID" value="KAI1729038.1"/>
    <property type="molecule type" value="Genomic_DNA"/>
</dbReference>
<feature type="compositionally biased region" description="Polar residues" evidence="1">
    <location>
        <begin position="8"/>
        <end position="25"/>
    </location>
</feature>
<name>A0AAD4NGL6_9BILA</name>
<dbReference type="PANTHER" id="PTHR45857">
    <property type="entry name" value="FORMIN-LIKE PROTEIN"/>
    <property type="match status" value="1"/>
</dbReference>
<dbReference type="GO" id="GO:0008360">
    <property type="term" value="P:regulation of cell shape"/>
    <property type="evidence" value="ECO:0007669"/>
    <property type="project" value="TreeGrafter"/>
</dbReference>
<dbReference type="GO" id="GO:0030866">
    <property type="term" value="P:cortical actin cytoskeleton organization"/>
    <property type="evidence" value="ECO:0007669"/>
    <property type="project" value="TreeGrafter"/>
</dbReference>
<reference evidence="3" key="1">
    <citation type="submission" date="2022-01" db="EMBL/GenBank/DDBJ databases">
        <title>Genome Sequence Resource for Two Populations of Ditylenchus destructor, the Migratory Endoparasitic Phytonematode.</title>
        <authorList>
            <person name="Zhang H."/>
            <person name="Lin R."/>
            <person name="Xie B."/>
        </authorList>
    </citation>
    <scope>NUCLEOTIDE SEQUENCE</scope>
    <source>
        <strain evidence="3">BazhouSP</strain>
    </source>
</reference>
<dbReference type="GO" id="GO:0051015">
    <property type="term" value="F:actin filament binding"/>
    <property type="evidence" value="ECO:0007669"/>
    <property type="project" value="TreeGrafter"/>
</dbReference>
<protein>
    <submittedName>
        <fullName evidence="3">Diaphanous GTPase-binding domain-containing protein</fullName>
    </submittedName>
</protein>
<keyword evidence="4" id="KW-1185">Reference proteome</keyword>
<dbReference type="Proteomes" id="UP001201812">
    <property type="component" value="Unassembled WGS sequence"/>
</dbReference>
<dbReference type="GO" id="GO:0031267">
    <property type="term" value="F:small GTPase binding"/>
    <property type="evidence" value="ECO:0007669"/>
    <property type="project" value="InterPro"/>
</dbReference>
<dbReference type="SUPFAM" id="SSF48371">
    <property type="entry name" value="ARM repeat"/>
    <property type="match status" value="1"/>
</dbReference>
<proteinExistence type="predicted"/>
<evidence type="ECO:0000313" key="4">
    <source>
        <dbReference type="Proteomes" id="UP001201812"/>
    </source>
</evidence>